<dbReference type="Pfam" id="PF08402">
    <property type="entry name" value="TOBE_2"/>
    <property type="match status" value="1"/>
</dbReference>
<evidence type="ECO:0000256" key="1">
    <source>
        <dbReference type="ARBA" id="ARBA00004417"/>
    </source>
</evidence>
<keyword evidence="8" id="KW-1278">Translocase</keyword>
<dbReference type="SUPFAM" id="SSF50331">
    <property type="entry name" value="MOP-like"/>
    <property type="match status" value="1"/>
</dbReference>
<evidence type="ECO:0000256" key="9">
    <source>
        <dbReference type="ARBA" id="ARBA00023136"/>
    </source>
</evidence>
<dbReference type="AlphaFoldDB" id="A0A109J415"/>
<dbReference type="FunFam" id="3.40.50.300:FF:000042">
    <property type="entry name" value="Maltose/maltodextrin ABC transporter, ATP-binding protein"/>
    <property type="match status" value="1"/>
</dbReference>
<dbReference type="Pfam" id="PF00005">
    <property type="entry name" value="ABC_tran"/>
    <property type="match status" value="1"/>
</dbReference>
<dbReference type="InterPro" id="IPR012340">
    <property type="entry name" value="NA-bd_OB-fold"/>
</dbReference>
<feature type="domain" description="ABC transporter" evidence="10">
    <location>
        <begin position="4"/>
        <end position="234"/>
    </location>
</feature>
<evidence type="ECO:0000256" key="4">
    <source>
        <dbReference type="ARBA" id="ARBA00022475"/>
    </source>
</evidence>
<dbReference type="InterPro" id="IPR017871">
    <property type="entry name" value="ABC_transporter-like_CS"/>
</dbReference>
<keyword evidence="9" id="KW-0472">Membrane</keyword>
<accession>A0A109J415</accession>
<dbReference type="InterPro" id="IPR003593">
    <property type="entry name" value="AAA+_ATPase"/>
</dbReference>
<evidence type="ECO:0000256" key="2">
    <source>
        <dbReference type="ARBA" id="ARBA00005417"/>
    </source>
</evidence>
<dbReference type="OrthoDB" id="8188565at2"/>
<dbReference type="InterPro" id="IPR013611">
    <property type="entry name" value="Transp-assoc_OB_typ2"/>
</dbReference>
<dbReference type="CDD" id="cd03301">
    <property type="entry name" value="ABC_MalK_N"/>
    <property type="match status" value="1"/>
</dbReference>
<proteinExistence type="inferred from homology"/>
<dbReference type="InterPro" id="IPR027417">
    <property type="entry name" value="P-loop_NTPase"/>
</dbReference>
<gene>
    <name evidence="11" type="ORF">AS026_22560</name>
</gene>
<reference evidence="11 12" key="1">
    <citation type="submission" date="2015-11" db="EMBL/GenBank/DDBJ databases">
        <title>Draft Genome Sequence of the Strain BR 10423 (Rhizobium sp.) isolated from nodules of Mimosa pudica.</title>
        <authorList>
            <person name="Barauna A.C."/>
            <person name="Zilli J.E."/>
            <person name="Simoes-Araujo J.L."/>
            <person name="Reis V.M."/>
            <person name="James E.K."/>
            <person name="Reis F.B.Jr."/>
            <person name="Rouws L.F."/>
            <person name="Passos S.R."/>
            <person name="Gois S.R."/>
        </authorList>
    </citation>
    <scope>NUCLEOTIDE SEQUENCE [LARGE SCALE GENOMIC DNA]</scope>
    <source>
        <strain evidence="11 12">BR10423</strain>
    </source>
</reference>
<dbReference type="InterPro" id="IPR008995">
    <property type="entry name" value="Mo/tungstate-bd_C_term_dom"/>
</dbReference>
<dbReference type="GO" id="GO:0005524">
    <property type="term" value="F:ATP binding"/>
    <property type="evidence" value="ECO:0007669"/>
    <property type="project" value="UniProtKB-KW"/>
</dbReference>
<dbReference type="SUPFAM" id="SSF52540">
    <property type="entry name" value="P-loop containing nucleoside triphosphate hydrolases"/>
    <property type="match status" value="1"/>
</dbReference>
<dbReference type="PROSITE" id="PS00211">
    <property type="entry name" value="ABC_TRANSPORTER_1"/>
    <property type="match status" value="1"/>
</dbReference>
<dbReference type="GO" id="GO:0055052">
    <property type="term" value="C:ATP-binding cassette (ABC) transporter complex, substrate-binding subunit-containing"/>
    <property type="evidence" value="ECO:0007669"/>
    <property type="project" value="TreeGrafter"/>
</dbReference>
<dbReference type="PANTHER" id="PTHR43875:SF15">
    <property type="entry name" value="TREHALOSE IMPORT ATP-BINDING PROTEIN SUGC"/>
    <property type="match status" value="1"/>
</dbReference>
<evidence type="ECO:0000256" key="6">
    <source>
        <dbReference type="ARBA" id="ARBA00022741"/>
    </source>
</evidence>
<dbReference type="Proteomes" id="UP000068164">
    <property type="component" value="Unassembled WGS sequence"/>
</dbReference>
<keyword evidence="7 11" id="KW-0067">ATP-binding</keyword>
<dbReference type="InterPro" id="IPR015855">
    <property type="entry name" value="ABC_transpr_MalK-like"/>
</dbReference>
<dbReference type="Gene3D" id="3.40.50.300">
    <property type="entry name" value="P-loop containing nucleotide triphosphate hydrolases"/>
    <property type="match status" value="1"/>
</dbReference>
<comment type="similarity">
    <text evidence="2">Belongs to the ABC transporter superfamily.</text>
</comment>
<evidence type="ECO:0000313" key="11">
    <source>
        <dbReference type="EMBL" id="KWV41952.1"/>
    </source>
</evidence>
<dbReference type="GO" id="GO:0140359">
    <property type="term" value="F:ABC-type transporter activity"/>
    <property type="evidence" value="ECO:0007669"/>
    <property type="project" value="InterPro"/>
</dbReference>
<evidence type="ECO:0000256" key="5">
    <source>
        <dbReference type="ARBA" id="ARBA00022519"/>
    </source>
</evidence>
<dbReference type="Gene3D" id="2.40.50.100">
    <property type="match status" value="1"/>
</dbReference>
<name>A0A109J415_9HYPH</name>
<evidence type="ECO:0000313" key="12">
    <source>
        <dbReference type="Proteomes" id="UP000068164"/>
    </source>
</evidence>
<evidence type="ECO:0000259" key="10">
    <source>
        <dbReference type="PROSITE" id="PS50893"/>
    </source>
</evidence>
<evidence type="ECO:0000256" key="7">
    <source>
        <dbReference type="ARBA" id="ARBA00022840"/>
    </source>
</evidence>
<keyword evidence="6" id="KW-0547">Nucleotide-binding</keyword>
<keyword evidence="3" id="KW-0813">Transport</keyword>
<dbReference type="EMBL" id="LNCD01000138">
    <property type="protein sequence ID" value="KWV41952.1"/>
    <property type="molecule type" value="Genomic_DNA"/>
</dbReference>
<dbReference type="GO" id="GO:0016887">
    <property type="term" value="F:ATP hydrolysis activity"/>
    <property type="evidence" value="ECO:0007669"/>
    <property type="project" value="InterPro"/>
</dbReference>
<sequence>MSSVRYNGVVKSFGAFNVLKSLNLSVPDHAFLALLGPSGCGKTTALRILAGLEMPTAGQVLIGERDVTRLQPRDRDIAMVFQSYALYPQMTIEENIGYPLWLRGMPDQERKAKIAEVAAVLEIDHLLTRRARQLSGGQRQRVALARAIVRNPTAFLMDEPLSNLDARLRLTMRGEIKRLCQRLGSTTIYVTHDQAEALTMADLIAVMHGGDLQQLAAPAEVYDRPANRFVATFVGNPPMNVLPVKADGTDIHVGGARLAIRGERFDACRAASVTELGIRPEDLHLTEPGATGSMAGEIYVVEPMGNETLVDVRVDGGRLTVRADRGFRASVGDHIGVSFDAGNACFFDTAGKTAVHRVEKTERNRA</sequence>
<keyword evidence="12" id="KW-1185">Reference proteome</keyword>
<dbReference type="PROSITE" id="PS50893">
    <property type="entry name" value="ABC_TRANSPORTER_2"/>
    <property type="match status" value="1"/>
</dbReference>
<dbReference type="SMART" id="SM00382">
    <property type="entry name" value="AAA"/>
    <property type="match status" value="1"/>
</dbReference>
<keyword evidence="5" id="KW-0997">Cell inner membrane</keyword>
<dbReference type="PANTHER" id="PTHR43875">
    <property type="entry name" value="MALTODEXTRIN IMPORT ATP-BINDING PROTEIN MSMX"/>
    <property type="match status" value="1"/>
</dbReference>
<dbReference type="InterPro" id="IPR003439">
    <property type="entry name" value="ABC_transporter-like_ATP-bd"/>
</dbReference>
<organism evidence="11 12">
    <name type="scientific">Rhizobium altiplani</name>
    <dbReference type="NCBI Taxonomy" id="1864509"/>
    <lineage>
        <taxon>Bacteria</taxon>
        <taxon>Pseudomonadati</taxon>
        <taxon>Pseudomonadota</taxon>
        <taxon>Alphaproteobacteria</taxon>
        <taxon>Hyphomicrobiales</taxon>
        <taxon>Rhizobiaceae</taxon>
        <taxon>Rhizobium/Agrobacterium group</taxon>
        <taxon>Rhizobium</taxon>
    </lineage>
</organism>
<evidence type="ECO:0000256" key="8">
    <source>
        <dbReference type="ARBA" id="ARBA00022967"/>
    </source>
</evidence>
<dbReference type="Gene3D" id="2.40.50.140">
    <property type="entry name" value="Nucleic acid-binding proteins"/>
    <property type="match status" value="1"/>
</dbReference>
<evidence type="ECO:0000256" key="3">
    <source>
        <dbReference type="ARBA" id="ARBA00022448"/>
    </source>
</evidence>
<dbReference type="InterPro" id="IPR047641">
    <property type="entry name" value="ABC_transpr_MalK/UgpC-like"/>
</dbReference>
<keyword evidence="4" id="KW-1003">Cell membrane</keyword>
<protein>
    <submittedName>
        <fullName evidence="11">Glycerol-3-phosphate ABC transporter ATP-binding protein</fullName>
    </submittedName>
</protein>
<comment type="subcellular location">
    <subcellularLocation>
        <location evidence="1">Cell inner membrane</location>
        <topology evidence="1">Peripheral membrane protein</topology>
    </subcellularLocation>
</comment>
<dbReference type="RefSeq" id="WP_062375283.1">
    <property type="nucleotide sequence ID" value="NZ_LNCD01000138.1"/>
</dbReference>
<dbReference type="GO" id="GO:0008643">
    <property type="term" value="P:carbohydrate transport"/>
    <property type="evidence" value="ECO:0007669"/>
    <property type="project" value="InterPro"/>
</dbReference>
<comment type="caution">
    <text evidence="11">The sequence shown here is derived from an EMBL/GenBank/DDBJ whole genome shotgun (WGS) entry which is preliminary data.</text>
</comment>